<feature type="region of interest" description="Disordered" evidence="5">
    <location>
        <begin position="69"/>
        <end position="89"/>
    </location>
</feature>
<keyword evidence="4" id="KW-0187">Copper transport</keyword>
<evidence type="ECO:0000256" key="1">
    <source>
        <dbReference type="ARBA" id="ARBA00022692"/>
    </source>
</evidence>
<organism evidence="6 7">
    <name type="scientific">Plectus sambesii</name>
    <dbReference type="NCBI Taxonomy" id="2011161"/>
    <lineage>
        <taxon>Eukaryota</taxon>
        <taxon>Metazoa</taxon>
        <taxon>Ecdysozoa</taxon>
        <taxon>Nematoda</taxon>
        <taxon>Chromadorea</taxon>
        <taxon>Plectida</taxon>
        <taxon>Plectina</taxon>
        <taxon>Plectoidea</taxon>
        <taxon>Plectidae</taxon>
        <taxon>Plectus</taxon>
    </lineage>
</organism>
<proteinExistence type="inferred from homology"/>
<dbReference type="AlphaFoldDB" id="A0A914X0A7"/>
<sequence>MASYLTREVMAEVVRDVFAEMNDKITGVCEKRLWVLGFLVTAGLLVPFALYFLLDDTVATRIAPEMNQSDHAHHDHGHHKHQHESHDDDSTVTKQLINATLDLIASTMSPPVMNHDAHAHHDHHHLPDAATTDANWPAASPDVAHHAGHGAHGAHGAEGHWMKMWFHCGYEEVILFDFWRIDTLTGLLLSCVGIFIMAALYEGLKWFRVHLQTVFESRQMAQVKNRTANGAPLLGNNVENGRPAYRGSNDVYAPTTSESDVVVQTPRQSLFSPLHLLQSLLYVAQLTLAYWLMLIVMTYNVYLTAA</sequence>
<evidence type="ECO:0000313" key="6">
    <source>
        <dbReference type="Proteomes" id="UP000887566"/>
    </source>
</evidence>
<feature type="transmembrane region" description="Helical" evidence="4">
    <location>
        <begin position="280"/>
        <end position="302"/>
    </location>
</feature>
<keyword evidence="3 4" id="KW-0472">Membrane</keyword>
<keyword evidence="2 4" id="KW-1133">Transmembrane helix</keyword>
<protein>
    <recommendedName>
        <fullName evidence="4">Copper transport protein</fullName>
    </recommendedName>
</protein>
<keyword evidence="4" id="KW-0186">Copper</keyword>
<dbReference type="GO" id="GO:0005375">
    <property type="term" value="F:copper ion transmembrane transporter activity"/>
    <property type="evidence" value="ECO:0007669"/>
    <property type="project" value="UniProtKB-UniRule"/>
</dbReference>
<dbReference type="PANTHER" id="PTHR12483">
    <property type="entry name" value="SOLUTE CARRIER FAMILY 31 COPPER TRANSPORTERS"/>
    <property type="match status" value="1"/>
</dbReference>
<dbReference type="PANTHER" id="PTHR12483:SF127">
    <property type="entry name" value="COPPER TRANSPORT PROTEIN"/>
    <property type="match status" value="1"/>
</dbReference>
<keyword evidence="4" id="KW-0813">Transport</keyword>
<evidence type="ECO:0000256" key="4">
    <source>
        <dbReference type="RuleBase" id="RU367022"/>
    </source>
</evidence>
<dbReference type="GO" id="GO:0016020">
    <property type="term" value="C:membrane"/>
    <property type="evidence" value="ECO:0007669"/>
    <property type="project" value="UniProtKB-SubCell"/>
</dbReference>
<accession>A0A914X0A7</accession>
<feature type="transmembrane region" description="Helical" evidence="4">
    <location>
        <begin position="184"/>
        <end position="201"/>
    </location>
</feature>
<comment type="subcellular location">
    <subcellularLocation>
        <location evidence="4">Membrane</location>
        <topology evidence="4">Multi-pass membrane protein</topology>
    </subcellularLocation>
</comment>
<name>A0A914X0A7_9BILA</name>
<dbReference type="WBParaSite" id="PSAMB.scaffold5963size10481.g27611.t1">
    <property type="protein sequence ID" value="PSAMB.scaffold5963size10481.g27611.t1"/>
    <property type="gene ID" value="PSAMB.scaffold5963size10481.g27611"/>
</dbReference>
<feature type="compositionally biased region" description="Basic residues" evidence="5">
    <location>
        <begin position="74"/>
        <end position="83"/>
    </location>
</feature>
<feature type="transmembrane region" description="Helical" evidence="4">
    <location>
        <begin position="33"/>
        <end position="54"/>
    </location>
</feature>
<keyword evidence="1 4" id="KW-0812">Transmembrane</keyword>
<dbReference type="Pfam" id="PF04145">
    <property type="entry name" value="Ctr"/>
    <property type="match status" value="1"/>
</dbReference>
<dbReference type="InterPro" id="IPR007274">
    <property type="entry name" value="Cop_transporter"/>
</dbReference>
<keyword evidence="6" id="KW-1185">Reference proteome</keyword>
<dbReference type="Proteomes" id="UP000887566">
    <property type="component" value="Unplaced"/>
</dbReference>
<evidence type="ECO:0000256" key="2">
    <source>
        <dbReference type="ARBA" id="ARBA00022989"/>
    </source>
</evidence>
<evidence type="ECO:0000256" key="5">
    <source>
        <dbReference type="SAM" id="MobiDB-lite"/>
    </source>
</evidence>
<keyword evidence="4" id="KW-0406">Ion transport</keyword>
<comment type="similarity">
    <text evidence="4">Belongs to the copper transporter (Ctr) (TC 1.A.56) family. SLC31A subfamily.</text>
</comment>
<evidence type="ECO:0000313" key="7">
    <source>
        <dbReference type="WBParaSite" id="PSAMB.scaffold5963size10481.g27611.t1"/>
    </source>
</evidence>
<evidence type="ECO:0000256" key="3">
    <source>
        <dbReference type="ARBA" id="ARBA00023136"/>
    </source>
</evidence>
<reference evidence="7" key="1">
    <citation type="submission" date="2022-11" db="UniProtKB">
        <authorList>
            <consortium name="WormBaseParasite"/>
        </authorList>
    </citation>
    <scope>IDENTIFICATION</scope>
</reference>
<feature type="region of interest" description="Disordered" evidence="5">
    <location>
        <begin position="117"/>
        <end position="153"/>
    </location>
</feature>